<organism evidence="3 4">
    <name type="scientific">Scleroderma citrinum Foug A</name>
    <dbReference type="NCBI Taxonomy" id="1036808"/>
    <lineage>
        <taxon>Eukaryota</taxon>
        <taxon>Fungi</taxon>
        <taxon>Dikarya</taxon>
        <taxon>Basidiomycota</taxon>
        <taxon>Agaricomycotina</taxon>
        <taxon>Agaricomycetes</taxon>
        <taxon>Agaricomycetidae</taxon>
        <taxon>Boletales</taxon>
        <taxon>Sclerodermatineae</taxon>
        <taxon>Sclerodermataceae</taxon>
        <taxon>Scleroderma</taxon>
    </lineage>
</organism>
<dbReference type="HOGENOM" id="CLU_589452_0_0_1"/>
<feature type="compositionally biased region" description="Low complexity" evidence="1">
    <location>
        <begin position="347"/>
        <end position="357"/>
    </location>
</feature>
<evidence type="ECO:0000256" key="1">
    <source>
        <dbReference type="SAM" id="MobiDB-lite"/>
    </source>
</evidence>
<reference evidence="3 4" key="1">
    <citation type="submission" date="2014-04" db="EMBL/GenBank/DDBJ databases">
        <authorList>
            <consortium name="DOE Joint Genome Institute"/>
            <person name="Kuo A."/>
            <person name="Kohler A."/>
            <person name="Nagy L.G."/>
            <person name="Floudas D."/>
            <person name="Copeland A."/>
            <person name="Barry K.W."/>
            <person name="Cichocki N."/>
            <person name="Veneault-Fourrey C."/>
            <person name="LaButti K."/>
            <person name="Lindquist E.A."/>
            <person name="Lipzen A."/>
            <person name="Lundell T."/>
            <person name="Morin E."/>
            <person name="Murat C."/>
            <person name="Sun H."/>
            <person name="Tunlid A."/>
            <person name="Henrissat B."/>
            <person name="Grigoriev I.V."/>
            <person name="Hibbett D.S."/>
            <person name="Martin F."/>
            <person name="Nordberg H.P."/>
            <person name="Cantor M.N."/>
            <person name="Hua S.X."/>
        </authorList>
    </citation>
    <scope>NUCLEOTIDE SEQUENCE [LARGE SCALE GENOMIC DNA]</scope>
    <source>
        <strain evidence="3 4">Foug A</strain>
    </source>
</reference>
<feature type="region of interest" description="Disordered" evidence="1">
    <location>
        <begin position="285"/>
        <end position="357"/>
    </location>
</feature>
<dbReference type="EMBL" id="KN822242">
    <property type="protein sequence ID" value="KIM51733.1"/>
    <property type="molecule type" value="Genomic_DNA"/>
</dbReference>
<dbReference type="AlphaFoldDB" id="A0A0C2YPS2"/>
<sequence length="464" mass="52222">MEEVPRNPSRESKPLTLPSIQEDSDAPHMSPSYDPNTERNEHRPSKKNVTPEKRKKWGSSVDTRQKIRAREADPHEGRCLLTNSNDAINVCHLIPSATVPSELTKLEYAWGVPTGHLNLDSTRNLIHLRSDWHFLFDQGKFMLIPELSDLQQLEDATVTKALAGRSQTNVTKLFKRKTFKYHLLPMPELKAPICRFGDSNDLAVHSTHCHPFATLGPLVSHVQPQYVVVNAAQKLLAKSPEEHFMLPPVLKQIASHKSNDKANSRLAAIMKLYRHWTKLVMPDDFVARSRPPSDDADNDDQDQDHAEEGQEEPEEGSEEEESDADNDELQSTPSKKSNVGRQLHDGVASTSSSDSLDTAVDANGWCPSEDTAWVEEINSWAMKCCDAAASEGGWESSVLDEDDQVLVAYTKEKPRSAPSPDSWHKWRPCWYRYNGRYPPHNTAKFSSNDWALFEEATALPVDSE</sequence>
<feature type="region of interest" description="Disordered" evidence="1">
    <location>
        <begin position="1"/>
        <end position="72"/>
    </location>
</feature>
<proteinExistence type="predicted"/>
<dbReference type="OrthoDB" id="2677843at2759"/>
<feature type="compositionally biased region" description="Basic and acidic residues" evidence="1">
    <location>
        <begin position="63"/>
        <end position="72"/>
    </location>
</feature>
<dbReference type="InterPro" id="IPR003615">
    <property type="entry name" value="HNH_nuc"/>
</dbReference>
<gene>
    <name evidence="3" type="ORF">SCLCIDRAFT_1224192</name>
</gene>
<protein>
    <recommendedName>
        <fullName evidence="2">HNH nuclease domain-containing protein</fullName>
    </recommendedName>
</protein>
<evidence type="ECO:0000259" key="2">
    <source>
        <dbReference type="Pfam" id="PF13391"/>
    </source>
</evidence>
<keyword evidence="4" id="KW-1185">Reference proteome</keyword>
<feature type="compositionally biased region" description="Polar residues" evidence="1">
    <location>
        <begin position="329"/>
        <end position="340"/>
    </location>
</feature>
<accession>A0A0C2YPS2</accession>
<evidence type="ECO:0000313" key="4">
    <source>
        <dbReference type="Proteomes" id="UP000053989"/>
    </source>
</evidence>
<feature type="compositionally biased region" description="Acidic residues" evidence="1">
    <location>
        <begin position="309"/>
        <end position="328"/>
    </location>
</feature>
<dbReference type="STRING" id="1036808.A0A0C2YPS2"/>
<reference evidence="4" key="2">
    <citation type="submission" date="2015-01" db="EMBL/GenBank/DDBJ databases">
        <title>Evolutionary Origins and Diversification of the Mycorrhizal Mutualists.</title>
        <authorList>
            <consortium name="DOE Joint Genome Institute"/>
            <consortium name="Mycorrhizal Genomics Consortium"/>
            <person name="Kohler A."/>
            <person name="Kuo A."/>
            <person name="Nagy L.G."/>
            <person name="Floudas D."/>
            <person name="Copeland A."/>
            <person name="Barry K.W."/>
            <person name="Cichocki N."/>
            <person name="Veneault-Fourrey C."/>
            <person name="LaButti K."/>
            <person name="Lindquist E.A."/>
            <person name="Lipzen A."/>
            <person name="Lundell T."/>
            <person name="Morin E."/>
            <person name="Murat C."/>
            <person name="Riley R."/>
            <person name="Ohm R."/>
            <person name="Sun H."/>
            <person name="Tunlid A."/>
            <person name="Henrissat B."/>
            <person name="Grigoriev I.V."/>
            <person name="Hibbett D.S."/>
            <person name="Martin F."/>
        </authorList>
    </citation>
    <scope>NUCLEOTIDE SEQUENCE [LARGE SCALE GENOMIC DNA]</scope>
    <source>
        <strain evidence="4">Foug A</strain>
    </source>
</reference>
<evidence type="ECO:0000313" key="3">
    <source>
        <dbReference type="EMBL" id="KIM51733.1"/>
    </source>
</evidence>
<dbReference type="InParanoid" id="A0A0C2YPS2"/>
<name>A0A0C2YPS2_9AGAM</name>
<dbReference type="Proteomes" id="UP000053989">
    <property type="component" value="Unassembled WGS sequence"/>
</dbReference>
<dbReference type="Pfam" id="PF13391">
    <property type="entry name" value="HNH_2"/>
    <property type="match status" value="1"/>
</dbReference>
<feature type="domain" description="HNH nuclease" evidence="2">
    <location>
        <begin position="79"/>
        <end position="142"/>
    </location>
</feature>
<feature type="compositionally biased region" description="Basic and acidic residues" evidence="1">
    <location>
        <begin position="1"/>
        <end position="13"/>
    </location>
</feature>